<gene>
    <name evidence="1" type="ORF">GCM10009811_19480</name>
</gene>
<dbReference type="Proteomes" id="UP001499938">
    <property type="component" value="Unassembled WGS sequence"/>
</dbReference>
<dbReference type="EMBL" id="BAAAPO010000032">
    <property type="protein sequence ID" value="GAA1795194.1"/>
    <property type="molecule type" value="Genomic_DNA"/>
</dbReference>
<organism evidence="1 2">
    <name type="scientific">Nostocoides veronense</name>
    <dbReference type="NCBI Taxonomy" id="330836"/>
    <lineage>
        <taxon>Bacteria</taxon>
        <taxon>Bacillati</taxon>
        <taxon>Actinomycetota</taxon>
        <taxon>Actinomycetes</taxon>
        <taxon>Micrococcales</taxon>
        <taxon>Intrasporangiaceae</taxon>
        <taxon>Nostocoides</taxon>
    </lineage>
</organism>
<dbReference type="RefSeq" id="WP_344084258.1">
    <property type="nucleotide sequence ID" value="NZ_BAAAPO010000032.1"/>
</dbReference>
<evidence type="ECO:0000313" key="2">
    <source>
        <dbReference type="Proteomes" id="UP001499938"/>
    </source>
</evidence>
<protein>
    <submittedName>
        <fullName evidence="1">Uncharacterized protein</fullName>
    </submittedName>
</protein>
<accession>A0ABN2LRQ3</accession>
<name>A0ABN2LRQ3_9MICO</name>
<reference evidence="1 2" key="1">
    <citation type="journal article" date="2019" name="Int. J. Syst. Evol. Microbiol.">
        <title>The Global Catalogue of Microorganisms (GCM) 10K type strain sequencing project: providing services to taxonomists for standard genome sequencing and annotation.</title>
        <authorList>
            <consortium name="The Broad Institute Genomics Platform"/>
            <consortium name="The Broad Institute Genome Sequencing Center for Infectious Disease"/>
            <person name="Wu L."/>
            <person name="Ma J."/>
        </authorList>
    </citation>
    <scope>NUCLEOTIDE SEQUENCE [LARGE SCALE GENOMIC DNA]</scope>
    <source>
        <strain evidence="1 2">JCM 15592</strain>
    </source>
</reference>
<comment type="caution">
    <text evidence="1">The sequence shown here is derived from an EMBL/GenBank/DDBJ whole genome shotgun (WGS) entry which is preliminary data.</text>
</comment>
<sequence length="94" mass="9904">MPPVQPPGPGPVLDRLALACDDAVDGLLDAMPMAGDRAVQGALDDYLDALMDALRMLAAVGREASAALPVSQRRVALSEPLPSVGPERERSRSW</sequence>
<proteinExistence type="predicted"/>
<evidence type="ECO:0000313" key="1">
    <source>
        <dbReference type="EMBL" id="GAA1795194.1"/>
    </source>
</evidence>
<keyword evidence="2" id="KW-1185">Reference proteome</keyword>